<evidence type="ECO:0000313" key="5">
    <source>
        <dbReference type="Proteomes" id="UP001412067"/>
    </source>
</evidence>
<evidence type="ECO:0000256" key="1">
    <source>
        <dbReference type="ARBA" id="ARBA00023015"/>
    </source>
</evidence>
<proteinExistence type="predicted"/>
<name>A0ABR2MFX7_9ASPA</name>
<accession>A0ABR2MFX7</accession>
<evidence type="ECO:0000256" key="3">
    <source>
        <dbReference type="ARBA" id="ARBA00023242"/>
    </source>
</evidence>
<reference evidence="4 5" key="1">
    <citation type="journal article" date="2022" name="Nat. Plants">
        <title>Genomes of leafy and leafless Platanthera orchids illuminate the evolution of mycoheterotrophy.</title>
        <authorList>
            <person name="Li M.H."/>
            <person name="Liu K.W."/>
            <person name="Li Z."/>
            <person name="Lu H.C."/>
            <person name="Ye Q.L."/>
            <person name="Zhang D."/>
            <person name="Wang J.Y."/>
            <person name="Li Y.F."/>
            <person name="Zhong Z.M."/>
            <person name="Liu X."/>
            <person name="Yu X."/>
            <person name="Liu D.K."/>
            <person name="Tu X.D."/>
            <person name="Liu B."/>
            <person name="Hao Y."/>
            <person name="Liao X.Y."/>
            <person name="Jiang Y.T."/>
            <person name="Sun W.H."/>
            <person name="Chen J."/>
            <person name="Chen Y.Q."/>
            <person name="Ai Y."/>
            <person name="Zhai J.W."/>
            <person name="Wu S.S."/>
            <person name="Zhou Z."/>
            <person name="Hsiao Y.Y."/>
            <person name="Wu W.L."/>
            <person name="Chen Y.Y."/>
            <person name="Lin Y.F."/>
            <person name="Hsu J.L."/>
            <person name="Li C.Y."/>
            <person name="Wang Z.W."/>
            <person name="Zhao X."/>
            <person name="Zhong W.Y."/>
            <person name="Ma X.K."/>
            <person name="Ma L."/>
            <person name="Huang J."/>
            <person name="Chen G.Z."/>
            <person name="Huang M.Z."/>
            <person name="Huang L."/>
            <person name="Peng D.H."/>
            <person name="Luo Y.B."/>
            <person name="Zou S.Q."/>
            <person name="Chen S.P."/>
            <person name="Lan S."/>
            <person name="Tsai W.C."/>
            <person name="Van de Peer Y."/>
            <person name="Liu Z.J."/>
        </authorList>
    </citation>
    <scope>NUCLEOTIDE SEQUENCE [LARGE SCALE GENOMIC DNA]</scope>
    <source>
        <strain evidence="4">Lor288</strain>
    </source>
</reference>
<organism evidence="4 5">
    <name type="scientific">Platanthera guangdongensis</name>
    <dbReference type="NCBI Taxonomy" id="2320717"/>
    <lineage>
        <taxon>Eukaryota</taxon>
        <taxon>Viridiplantae</taxon>
        <taxon>Streptophyta</taxon>
        <taxon>Embryophyta</taxon>
        <taxon>Tracheophyta</taxon>
        <taxon>Spermatophyta</taxon>
        <taxon>Magnoliopsida</taxon>
        <taxon>Liliopsida</taxon>
        <taxon>Asparagales</taxon>
        <taxon>Orchidaceae</taxon>
        <taxon>Orchidoideae</taxon>
        <taxon>Orchideae</taxon>
        <taxon>Orchidinae</taxon>
        <taxon>Platanthera</taxon>
    </lineage>
</organism>
<keyword evidence="3" id="KW-0539">Nucleus</keyword>
<dbReference type="PANTHER" id="PTHR15348">
    <property type="entry name" value="AT-RICH INTERACTIVE DOMAIN-CONTAINING PROTEIN ARID DOMAIN- CONTAINING PROTEIN DEAD RINGER PROTEIN B-CELL REGULATOR OF IGH TRANSCRIPTION BRIGHT"/>
    <property type="match status" value="1"/>
</dbReference>
<dbReference type="InterPro" id="IPR045147">
    <property type="entry name" value="ARI3A/B/C"/>
</dbReference>
<evidence type="ECO:0000313" key="4">
    <source>
        <dbReference type="EMBL" id="KAK8962435.1"/>
    </source>
</evidence>
<sequence length="243" mass="26199">MRFLWLIEVGEEGLTAVRKVHVAGMIRLQGDIPGSDPLLLNWCCRADVPATRQWEVAVGSLKLSRGDNNITVWRSGRSLLGSSQAGGLKISSRGLAGGDQVSGPGRARRDSAARAMQVWHSQRLLGNGELGDPVIKDKVSVSLLKRGKHLKSLGAFKRKKTSSQERAAKVAHQKFVKPQLAKCNEELDGPRQGRKSAIALTLPGTASSPCRLVIFINNGREVNLIVGELGRAGLGSHRSYVVS</sequence>
<keyword evidence="1" id="KW-0805">Transcription regulation</keyword>
<evidence type="ECO:0000256" key="2">
    <source>
        <dbReference type="ARBA" id="ARBA00023163"/>
    </source>
</evidence>
<dbReference type="PANTHER" id="PTHR15348:SF0">
    <property type="entry name" value="PROTEIN DEAD RINGER"/>
    <property type="match status" value="1"/>
</dbReference>
<gene>
    <name evidence="4" type="primary">ARID5</name>
    <name evidence="4" type="ORF">KSP40_PGU003441</name>
</gene>
<protein>
    <submittedName>
        <fullName evidence="4">AT-rich interactive domain-containing protein 5</fullName>
    </submittedName>
</protein>
<keyword evidence="2" id="KW-0804">Transcription</keyword>
<dbReference type="Proteomes" id="UP001412067">
    <property type="component" value="Unassembled WGS sequence"/>
</dbReference>
<keyword evidence="5" id="KW-1185">Reference proteome</keyword>
<comment type="caution">
    <text evidence="4">The sequence shown here is derived from an EMBL/GenBank/DDBJ whole genome shotgun (WGS) entry which is preliminary data.</text>
</comment>
<dbReference type="EMBL" id="JBBWWR010000008">
    <property type="protein sequence ID" value="KAK8962435.1"/>
    <property type="molecule type" value="Genomic_DNA"/>
</dbReference>